<dbReference type="Pfam" id="PF04261">
    <property type="entry name" value="Dyp_perox_N"/>
    <property type="match status" value="1"/>
</dbReference>
<dbReference type="Pfam" id="PF20628">
    <property type="entry name" value="Dyp_perox_C"/>
    <property type="match status" value="1"/>
</dbReference>
<evidence type="ECO:0000256" key="3">
    <source>
        <dbReference type="ARBA" id="ARBA00022723"/>
    </source>
</evidence>
<dbReference type="AlphaFoldDB" id="A0A9X2WFL4"/>
<evidence type="ECO:0000256" key="2">
    <source>
        <dbReference type="ARBA" id="ARBA00022559"/>
    </source>
</evidence>
<proteinExistence type="inferred from homology"/>
<dbReference type="GO" id="GO:0046872">
    <property type="term" value="F:metal ion binding"/>
    <property type="evidence" value="ECO:0007669"/>
    <property type="project" value="UniProtKB-KW"/>
</dbReference>
<keyword evidence="5" id="KW-0408">Iron</keyword>
<dbReference type="NCBIfam" id="TIGR01413">
    <property type="entry name" value="Dyp_perox_fam"/>
    <property type="match status" value="1"/>
</dbReference>
<evidence type="ECO:0000256" key="1">
    <source>
        <dbReference type="ARBA" id="ARBA00001970"/>
    </source>
</evidence>
<reference evidence="9" key="1">
    <citation type="journal article" date="2022" name="Front. Microbiol.">
        <title>Genome-based taxonomic rearrangement of Oceanobacter-related bacteria including the description of Thalassolituus hydrocarbonoclasticus sp. nov. and Thalassolituus pacificus sp. nov. and emended description of the genus Thalassolituus.</title>
        <authorList>
            <person name="Dong C."/>
            <person name="Wei L."/>
            <person name="Wang J."/>
            <person name="Lai Q."/>
            <person name="Huang Z."/>
            <person name="Shao Z."/>
        </authorList>
    </citation>
    <scope>NUCLEOTIDE SEQUENCE</scope>
    <source>
        <strain evidence="9">59MF3M-4</strain>
    </source>
</reference>
<dbReference type="GO" id="GO:0020037">
    <property type="term" value="F:heme binding"/>
    <property type="evidence" value="ECO:0007669"/>
    <property type="project" value="InterPro"/>
</dbReference>
<evidence type="ECO:0000259" key="8">
    <source>
        <dbReference type="Pfam" id="PF20628"/>
    </source>
</evidence>
<gene>
    <name evidence="9" type="ORF">NYR02_10960</name>
</gene>
<comment type="similarity">
    <text evidence="6">Belongs to the DyP-type peroxidase family.</text>
</comment>
<dbReference type="RefSeq" id="WP_260976410.1">
    <property type="nucleotide sequence ID" value="NZ_JAOANI010000019.1"/>
</dbReference>
<keyword evidence="2 9" id="KW-0575">Peroxidase</keyword>
<evidence type="ECO:0000313" key="9">
    <source>
        <dbReference type="EMBL" id="MCT7359544.1"/>
    </source>
</evidence>
<dbReference type="InterPro" id="IPR048328">
    <property type="entry name" value="Dyp_perox_C"/>
</dbReference>
<evidence type="ECO:0000256" key="6">
    <source>
        <dbReference type="ARBA" id="ARBA00025737"/>
    </source>
</evidence>
<comment type="caution">
    <text evidence="9">The sequence shown here is derived from an EMBL/GenBank/DDBJ whole genome shotgun (WGS) entry which is preliminary data.</text>
</comment>
<sequence length="307" mass="34115">MSSSTHSQSLIPQPGLLAEPGRSAHYLEMNLHPDADTAEICTALDRARQSRPEVYIAVAFGADAWQRLQPAWHPADLQSFGELRGNNGYTMPATQRDVFFWIHGEDQGEVMNAVLQVHEAMRDVAATLLDLNGFKNREARDLTGFVDGTANPKGDKRLDAAVIPEGETGAGGSYVFSQKWRHHLQAFNQLSVHEQEQVIGRTKQDNVELEGDAMPPTSHVSRTDVKIDGVGQKIYRRSTPYGGAEEHGLYFLAFACNLRRISVQLERMLGNSGDGYSDHLMKYSTALTGAYWFMPSQSDLNALLIRR</sequence>
<dbReference type="InterPro" id="IPR011008">
    <property type="entry name" value="Dimeric_a/b-barrel"/>
</dbReference>
<dbReference type="EMBL" id="JAOANI010000019">
    <property type="protein sequence ID" value="MCT7359544.1"/>
    <property type="molecule type" value="Genomic_DNA"/>
</dbReference>
<evidence type="ECO:0000256" key="5">
    <source>
        <dbReference type="ARBA" id="ARBA00023004"/>
    </source>
</evidence>
<dbReference type="PROSITE" id="PS51404">
    <property type="entry name" value="DYP_PEROXIDASE"/>
    <property type="match status" value="1"/>
</dbReference>
<reference evidence="9" key="2">
    <citation type="submission" date="2022-08" db="EMBL/GenBank/DDBJ databases">
        <authorList>
            <person name="Dong C."/>
        </authorList>
    </citation>
    <scope>NUCLEOTIDE SEQUENCE</scope>
    <source>
        <strain evidence="9">59MF3M-4</strain>
    </source>
</reference>
<dbReference type="SUPFAM" id="SSF54909">
    <property type="entry name" value="Dimeric alpha+beta barrel"/>
    <property type="match status" value="1"/>
</dbReference>
<keyword evidence="10" id="KW-1185">Reference proteome</keyword>
<evidence type="ECO:0000313" key="10">
    <source>
        <dbReference type="Proteomes" id="UP001147830"/>
    </source>
</evidence>
<feature type="domain" description="Dyp-type peroxidase C-terminal" evidence="8">
    <location>
        <begin position="138"/>
        <end position="297"/>
    </location>
</feature>
<protein>
    <submittedName>
        <fullName evidence="9">Dyp-type peroxidase</fullName>
    </submittedName>
</protein>
<dbReference type="GO" id="GO:0004601">
    <property type="term" value="F:peroxidase activity"/>
    <property type="evidence" value="ECO:0007669"/>
    <property type="project" value="UniProtKB-KW"/>
</dbReference>
<keyword evidence="3" id="KW-0479">Metal-binding</keyword>
<dbReference type="InterPro" id="IPR048327">
    <property type="entry name" value="Dyp_perox_N"/>
</dbReference>
<feature type="domain" description="Dyp-type peroxidase N-terminal" evidence="7">
    <location>
        <begin position="48"/>
        <end position="135"/>
    </location>
</feature>
<dbReference type="Proteomes" id="UP001147830">
    <property type="component" value="Unassembled WGS sequence"/>
</dbReference>
<accession>A0A9X2WFL4</accession>
<dbReference type="GO" id="GO:0005829">
    <property type="term" value="C:cytosol"/>
    <property type="evidence" value="ECO:0007669"/>
    <property type="project" value="TreeGrafter"/>
</dbReference>
<name>A0A9X2WFL4_9GAMM</name>
<dbReference type="PANTHER" id="PTHR30521">
    <property type="entry name" value="DEFERROCHELATASE/PEROXIDASE"/>
    <property type="match status" value="1"/>
</dbReference>
<organism evidence="9 10">
    <name type="scientific">Thalassolituus pacificus</name>
    <dbReference type="NCBI Taxonomy" id="2975440"/>
    <lineage>
        <taxon>Bacteria</taxon>
        <taxon>Pseudomonadati</taxon>
        <taxon>Pseudomonadota</taxon>
        <taxon>Gammaproteobacteria</taxon>
        <taxon>Oceanospirillales</taxon>
        <taxon>Oceanospirillaceae</taxon>
        <taxon>Thalassolituus</taxon>
    </lineage>
</organism>
<evidence type="ECO:0000256" key="4">
    <source>
        <dbReference type="ARBA" id="ARBA00023002"/>
    </source>
</evidence>
<evidence type="ECO:0000259" key="7">
    <source>
        <dbReference type="Pfam" id="PF04261"/>
    </source>
</evidence>
<dbReference type="PANTHER" id="PTHR30521:SF0">
    <property type="entry name" value="DYP-TYPE PEROXIDASE FAMILY PROTEIN"/>
    <property type="match status" value="1"/>
</dbReference>
<keyword evidence="4" id="KW-0560">Oxidoreductase</keyword>
<comment type="cofactor">
    <cofactor evidence="1">
        <name>heme b</name>
        <dbReference type="ChEBI" id="CHEBI:60344"/>
    </cofactor>
</comment>
<dbReference type="InterPro" id="IPR006314">
    <property type="entry name" value="Dyp_peroxidase"/>
</dbReference>